<dbReference type="Proteomes" id="UP000325289">
    <property type="component" value="Unassembled WGS sequence"/>
</dbReference>
<keyword evidence="10" id="KW-0408">Iron</keyword>
<evidence type="ECO:0000259" key="14">
    <source>
        <dbReference type="Pfam" id="PF01292"/>
    </source>
</evidence>
<evidence type="ECO:0000256" key="12">
    <source>
        <dbReference type="ARBA" id="ARBA00037975"/>
    </source>
</evidence>
<evidence type="ECO:0000256" key="8">
    <source>
        <dbReference type="ARBA" id="ARBA00022982"/>
    </source>
</evidence>
<dbReference type="Pfam" id="PF01292">
    <property type="entry name" value="Ni_hydr_CYTB"/>
    <property type="match status" value="1"/>
</dbReference>
<keyword evidence="16" id="KW-1185">Reference proteome</keyword>
<dbReference type="RefSeq" id="WP_316633775.1">
    <property type="nucleotide sequence ID" value="NZ_FOMS01000017.1"/>
</dbReference>
<keyword evidence="9 13" id="KW-1133">Transmembrane helix</keyword>
<evidence type="ECO:0000256" key="7">
    <source>
        <dbReference type="ARBA" id="ARBA00022723"/>
    </source>
</evidence>
<dbReference type="SUPFAM" id="SSF81342">
    <property type="entry name" value="Transmembrane di-heme cytochromes"/>
    <property type="match status" value="1"/>
</dbReference>
<evidence type="ECO:0000256" key="1">
    <source>
        <dbReference type="ARBA" id="ARBA00001970"/>
    </source>
</evidence>
<proteinExistence type="inferred from homology"/>
<dbReference type="PANTHER" id="PTHR30529:SF1">
    <property type="entry name" value="CYTOCHROME B561 HOMOLOG 2"/>
    <property type="match status" value="1"/>
</dbReference>
<evidence type="ECO:0000256" key="10">
    <source>
        <dbReference type="ARBA" id="ARBA00023004"/>
    </source>
</evidence>
<keyword evidence="8" id="KW-0249">Electron transport</keyword>
<evidence type="ECO:0000256" key="2">
    <source>
        <dbReference type="ARBA" id="ARBA00004651"/>
    </source>
</evidence>
<keyword evidence="5" id="KW-0349">Heme</keyword>
<evidence type="ECO:0000256" key="13">
    <source>
        <dbReference type="SAM" id="Phobius"/>
    </source>
</evidence>
<evidence type="ECO:0000256" key="9">
    <source>
        <dbReference type="ARBA" id="ARBA00022989"/>
    </source>
</evidence>
<keyword evidence="4" id="KW-1003">Cell membrane</keyword>
<dbReference type="InterPro" id="IPR016174">
    <property type="entry name" value="Di-haem_cyt_TM"/>
</dbReference>
<keyword evidence="7" id="KW-0479">Metal-binding</keyword>
<keyword evidence="3" id="KW-0813">Transport</keyword>
<dbReference type="GO" id="GO:0046872">
    <property type="term" value="F:metal ion binding"/>
    <property type="evidence" value="ECO:0007669"/>
    <property type="project" value="UniProtKB-KW"/>
</dbReference>
<dbReference type="GO" id="GO:0022904">
    <property type="term" value="P:respiratory electron transport chain"/>
    <property type="evidence" value="ECO:0007669"/>
    <property type="project" value="InterPro"/>
</dbReference>
<dbReference type="GO" id="GO:0005886">
    <property type="term" value="C:plasma membrane"/>
    <property type="evidence" value="ECO:0007669"/>
    <property type="project" value="UniProtKB-SubCell"/>
</dbReference>
<feature type="transmembrane region" description="Helical" evidence="13">
    <location>
        <begin position="12"/>
        <end position="32"/>
    </location>
</feature>
<dbReference type="AlphaFoldDB" id="A0A1I2DJL3"/>
<keyword evidence="6 13" id="KW-0812">Transmembrane</keyword>
<protein>
    <submittedName>
        <fullName evidence="15">Cytochrome b561</fullName>
    </submittedName>
</protein>
<feature type="transmembrane region" description="Helical" evidence="13">
    <location>
        <begin position="91"/>
        <end position="108"/>
    </location>
</feature>
<name>A0A1I2DJL3_9RHOB</name>
<feature type="transmembrane region" description="Helical" evidence="13">
    <location>
        <begin position="44"/>
        <end position="65"/>
    </location>
</feature>
<evidence type="ECO:0000256" key="5">
    <source>
        <dbReference type="ARBA" id="ARBA00022617"/>
    </source>
</evidence>
<comment type="similarity">
    <text evidence="12">Belongs to the cytochrome b561 family.</text>
</comment>
<dbReference type="Gene3D" id="1.20.950.20">
    <property type="entry name" value="Transmembrane di-heme cytochromes, Chain C"/>
    <property type="match status" value="1"/>
</dbReference>
<dbReference type="InterPro" id="IPR011577">
    <property type="entry name" value="Cyt_b561_bac/Ni-Hgenase"/>
</dbReference>
<dbReference type="GO" id="GO:0009055">
    <property type="term" value="F:electron transfer activity"/>
    <property type="evidence" value="ECO:0007669"/>
    <property type="project" value="InterPro"/>
</dbReference>
<dbReference type="GO" id="GO:0020037">
    <property type="term" value="F:heme binding"/>
    <property type="evidence" value="ECO:0007669"/>
    <property type="project" value="TreeGrafter"/>
</dbReference>
<comment type="subcellular location">
    <subcellularLocation>
        <location evidence="2">Cell membrane</location>
        <topology evidence="2">Multi-pass membrane protein</topology>
    </subcellularLocation>
</comment>
<accession>A0A1I2DJL3</accession>
<sequence>MSITGYRRPARLFHWLVAALVLMMIPAGFVMIQEGLPRPVGNTLFIFHKNVGVIVFLLVVLRLTYRLTHPAPPLPGSVPDWQRTVSGLSHWALYALVLVMPVLGYVRVRAGGFPIEWLDALGVPAMVPKNEALAETAKALHFYGAWAITLLIGLHVAAALHHLILRRDGVFGRMWPPHGTQ</sequence>
<evidence type="ECO:0000313" key="15">
    <source>
        <dbReference type="EMBL" id="SFE80433.1"/>
    </source>
</evidence>
<feature type="transmembrane region" description="Helical" evidence="13">
    <location>
        <begin position="143"/>
        <end position="165"/>
    </location>
</feature>
<reference evidence="15 16" key="1">
    <citation type="submission" date="2016-10" db="EMBL/GenBank/DDBJ databases">
        <authorList>
            <person name="Varghese N."/>
            <person name="Submissions S."/>
        </authorList>
    </citation>
    <scope>NUCLEOTIDE SEQUENCE [LARGE SCALE GENOMIC DNA]</scope>
    <source>
        <strain evidence="16">YIM D21,KCTC 23444,ACCC 10710</strain>
    </source>
</reference>
<dbReference type="EMBL" id="FOMS01000017">
    <property type="protein sequence ID" value="SFE80433.1"/>
    <property type="molecule type" value="Genomic_DNA"/>
</dbReference>
<evidence type="ECO:0000313" key="16">
    <source>
        <dbReference type="Proteomes" id="UP000325289"/>
    </source>
</evidence>
<evidence type="ECO:0000256" key="11">
    <source>
        <dbReference type="ARBA" id="ARBA00023136"/>
    </source>
</evidence>
<evidence type="ECO:0000256" key="6">
    <source>
        <dbReference type="ARBA" id="ARBA00022692"/>
    </source>
</evidence>
<gene>
    <name evidence="15" type="ORF">SAMN04515678_11720</name>
</gene>
<evidence type="ECO:0000256" key="3">
    <source>
        <dbReference type="ARBA" id="ARBA00022448"/>
    </source>
</evidence>
<dbReference type="PANTHER" id="PTHR30529">
    <property type="entry name" value="CYTOCHROME B561"/>
    <property type="match status" value="1"/>
</dbReference>
<organism evidence="15 16">
    <name type="scientific">Roseivivax sediminis</name>
    <dbReference type="NCBI Taxonomy" id="936889"/>
    <lineage>
        <taxon>Bacteria</taxon>
        <taxon>Pseudomonadati</taxon>
        <taxon>Pseudomonadota</taxon>
        <taxon>Alphaproteobacteria</taxon>
        <taxon>Rhodobacterales</taxon>
        <taxon>Roseobacteraceae</taxon>
        <taxon>Roseivivax</taxon>
    </lineage>
</organism>
<evidence type="ECO:0000256" key="4">
    <source>
        <dbReference type="ARBA" id="ARBA00022475"/>
    </source>
</evidence>
<feature type="domain" description="Cytochrome b561 bacterial/Ni-hydrogenase" evidence="14">
    <location>
        <begin position="6"/>
        <end position="176"/>
    </location>
</feature>
<dbReference type="InterPro" id="IPR052168">
    <property type="entry name" value="Cytochrome_b561_oxidase"/>
</dbReference>
<comment type="cofactor">
    <cofactor evidence="1">
        <name>heme b</name>
        <dbReference type="ChEBI" id="CHEBI:60344"/>
    </cofactor>
</comment>
<keyword evidence="11 13" id="KW-0472">Membrane</keyword>